<gene>
    <name evidence="6" type="primary">hslO</name>
    <name evidence="7" type="ORF">SAMN05216217_102121</name>
</gene>
<keyword evidence="1 6" id="KW-0963">Cytoplasm</keyword>
<dbReference type="EMBL" id="FOUI01000002">
    <property type="protein sequence ID" value="SFM22784.1"/>
    <property type="molecule type" value="Genomic_DNA"/>
</dbReference>
<evidence type="ECO:0000256" key="5">
    <source>
        <dbReference type="ARBA" id="ARBA00023284"/>
    </source>
</evidence>
<proteinExistence type="inferred from homology"/>
<keyword evidence="5 6" id="KW-0676">Redox-active center</keyword>
<dbReference type="Pfam" id="PF01430">
    <property type="entry name" value="HSP33"/>
    <property type="match status" value="1"/>
</dbReference>
<feature type="disulfide bond" description="Redox-active" evidence="6">
    <location>
        <begin position="231"/>
        <end position="233"/>
    </location>
</feature>
<dbReference type="RefSeq" id="WP_093472450.1">
    <property type="nucleotide sequence ID" value="NZ_FOUI01000002.1"/>
</dbReference>
<dbReference type="GO" id="GO:0005737">
    <property type="term" value="C:cytoplasm"/>
    <property type="evidence" value="ECO:0007669"/>
    <property type="project" value="UniProtKB-SubCell"/>
</dbReference>
<dbReference type="InterPro" id="IPR016154">
    <property type="entry name" value="Heat_shock_Hsp33_C"/>
</dbReference>
<protein>
    <recommendedName>
        <fullName evidence="6">33 kDa chaperonin</fullName>
    </recommendedName>
    <alternativeName>
        <fullName evidence="6">Heat shock protein 33 homolog</fullName>
        <shortName evidence="6">HSP33</shortName>
    </alternativeName>
</protein>
<dbReference type="AlphaFoldDB" id="A0A1I4P4K4"/>
<keyword evidence="3 6" id="KW-1015">Disulfide bond</keyword>
<dbReference type="SUPFAM" id="SSF118352">
    <property type="entry name" value="HSP33 redox switch-like"/>
    <property type="match status" value="1"/>
</dbReference>
<feature type="disulfide bond" description="Redox-active" evidence="6">
    <location>
        <begin position="265"/>
        <end position="268"/>
    </location>
</feature>
<evidence type="ECO:0000313" key="8">
    <source>
        <dbReference type="Proteomes" id="UP000243629"/>
    </source>
</evidence>
<comment type="function">
    <text evidence="6">Redox regulated molecular chaperone. Protects both thermally unfolding and oxidatively damaged proteins from irreversible aggregation. Plays an important role in the bacterial defense system toward oxidative stress.</text>
</comment>
<dbReference type="OrthoDB" id="9793753at2"/>
<evidence type="ECO:0000256" key="2">
    <source>
        <dbReference type="ARBA" id="ARBA00022833"/>
    </source>
</evidence>
<organism evidence="7 8">
    <name type="scientific">Halopseudomonas yangmingensis</name>
    <dbReference type="NCBI Taxonomy" id="1720063"/>
    <lineage>
        <taxon>Bacteria</taxon>
        <taxon>Pseudomonadati</taxon>
        <taxon>Pseudomonadota</taxon>
        <taxon>Gammaproteobacteria</taxon>
        <taxon>Pseudomonadales</taxon>
        <taxon>Pseudomonadaceae</taxon>
        <taxon>Halopseudomonas</taxon>
    </lineage>
</organism>
<dbReference type="InterPro" id="IPR016153">
    <property type="entry name" value="Heat_shock_Hsp33_N"/>
</dbReference>
<dbReference type="SUPFAM" id="SSF64397">
    <property type="entry name" value="Hsp33 domain"/>
    <property type="match status" value="1"/>
</dbReference>
<comment type="subcellular location">
    <subcellularLocation>
        <location evidence="6">Cytoplasm</location>
    </subcellularLocation>
</comment>
<accession>A0A1I4P4K4</accession>
<dbReference type="NCBIfam" id="NF001033">
    <property type="entry name" value="PRK00114.1"/>
    <property type="match status" value="1"/>
</dbReference>
<dbReference type="HAMAP" id="MF_00117">
    <property type="entry name" value="HslO"/>
    <property type="match status" value="1"/>
</dbReference>
<keyword evidence="4 6" id="KW-0143">Chaperone</keyword>
<evidence type="ECO:0000256" key="1">
    <source>
        <dbReference type="ARBA" id="ARBA00022490"/>
    </source>
</evidence>
<reference evidence="8" key="1">
    <citation type="submission" date="2016-10" db="EMBL/GenBank/DDBJ databases">
        <authorList>
            <person name="Varghese N."/>
            <person name="Submissions S."/>
        </authorList>
    </citation>
    <scope>NUCLEOTIDE SEQUENCE [LARGE SCALE GENOMIC DNA]</scope>
    <source>
        <strain evidence="8">DSM 24213</strain>
    </source>
</reference>
<comment type="similarity">
    <text evidence="6">Belongs to the HSP33 family.</text>
</comment>
<comment type="PTM">
    <text evidence="6">Under oxidizing conditions two disulfide bonds are formed involving the reactive cysteines. Under reducing conditions zinc is bound to the reactive cysteines and the protein is inactive.</text>
</comment>
<dbReference type="PANTHER" id="PTHR30111:SF1">
    <property type="entry name" value="33 KDA CHAPERONIN"/>
    <property type="match status" value="1"/>
</dbReference>
<dbReference type="PANTHER" id="PTHR30111">
    <property type="entry name" value="33 KDA CHAPERONIN"/>
    <property type="match status" value="1"/>
</dbReference>
<evidence type="ECO:0000256" key="6">
    <source>
        <dbReference type="HAMAP-Rule" id="MF_00117"/>
    </source>
</evidence>
<dbReference type="GO" id="GO:0051082">
    <property type="term" value="F:unfolded protein binding"/>
    <property type="evidence" value="ECO:0007669"/>
    <property type="project" value="UniProtKB-UniRule"/>
</dbReference>
<name>A0A1I4P4K4_9GAMM</name>
<dbReference type="GO" id="GO:0044183">
    <property type="term" value="F:protein folding chaperone"/>
    <property type="evidence" value="ECO:0007669"/>
    <property type="project" value="TreeGrafter"/>
</dbReference>
<dbReference type="Gene3D" id="3.90.1280.10">
    <property type="entry name" value="HSP33 redox switch-like"/>
    <property type="match status" value="1"/>
</dbReference>
<dbReference type="CDD" id="cd00498">
    <property type="entry name" value="Hsp33"/>
    <property type="match status" value="1"/>
</dbReference>
<dbReference type="InterPro" id="IPR023212">
    <property type="entry name" value="Hsp33_helix_hairpin_bin_dom_sf"/>
</dbReference>
<evidence type="ECO:0000313" key="7">
    <source>
        <dbReference type="EMBL" id="SFM22784.1"/>
    </source>
</evidence>
<dbReference type="STRING" id="1720063.SAMN05216217_102121"/>
<evidence type="ECO:0000256" key="4">
    <source>
        <dbReference type="ARBA" id="ARBA00023186"/>
    </source>
</evidence>
<dbReference type="GO" id="GO:0042026">
    <property type="term" value="P:protein refolding"/>
    <property type="evidence" value="ECO:0007669"/>
    <property type="project" value="TreeGrafter"/>
</dbReference>
<evidence type="ECO:0000256" key="3">
    <source>
        <dbReference type="ARBA" id="ARBA00023157"/>
    </source>
</evidence>
<keyword evidence="2 6" id="KW-0862">Zinc</keyword>
<dbReference type="PIRSF" id="PIRSF005261">
    <property type="entry name" value="Heat_shock_Hsp33"/>
    <property type="match status" value="1"/>
</dbReference>
<dbReference type="Proteomes" id="UP000243629">
    <property type="component" value="Unassembled WGS sequence"/>
</dbReference>
<sequence>MHQPDITQRFIFEHADVRGELVALDHSYREILAKHDYPQPVRQLLGEMLAAAVLLSTTLKFDGLLVLQARSSGPLSTLMVECSSGQEVRGIAQFAPDLQGADSITDLMPDGVLAITIDPEQGQRYQGMVSLQGSSLADALNGYFENSEQLATRFRLLADDQQARGMLLQALPVDRQPDPEQRTQTWEHLNVLADTLKPEELLGLDNQTLLYRLYHEEQVRLFDPHPVCFRCSCSALRCGTALISLGLEDARNLLAEQGGEIGIDCQFCNTRYTFDSESVEQLFSAADEHARSLH</sequence>
<keyword evidence="8" id="KW-1185">Reference proteome</keyword>
<dbReference type="Gene3D" id="1.10.287.480">
    <property type="entry name" value="helix hairpin bin"/>
    <property type="match status" value="1"/>
</dbReference>
<dbReference type="InterPro" id="IPR000397">
    <property type="entry name" value="Heat_shock_Hsp33"/>
</dbReference>
<dbReference type="Gene3D" id="3.55.30.10">
    <property type="entry name" value="Hsp33 domain"/>
    <property type="match status" value="1"/>
</dbReference>